<reference evidence="1 2" key="1">
    <citation type="submission" date="2015-10" db="EMBL/GenBank/DDBJ databases">
        <title>Draft genome sequence of Streptomyces canus DSM 40017, type strain for the species Streptomyces canus.</title>
        <authorList>
            <person name="Ruckert C."/>
            <person name="Winkler A."/>
            <person name="Kalinowski J."/>
            <person name="Kampfer P."/>
            <person name="Glaeser S."/>
        </authorList>
    </citation>
    <scope>NUCLEOTIDE SEQUENCE [LARGE SCALE GENOMIC DNA]</scope>
    <source>
        <strain evidence="1 2">DSM 40017</strain>
    </source>
</reference>
<proteinExistence type="predicted"/>
<comment type="caution">
    <text evidence="1">The sequence shown here is derived from an EMBL/GenBank/DDBJ whole genome shotgun (WGS) entry which is preliminary data.</text>
</comment>
<organism evidence="1 2">
    <name type="scientific">Streptomyces canus</name>
    <dbReference type="NCBI Taxonomy" id="58343"/>
    <lineage>
        <taxon>Bacteria</taxon>
        <taxon>Bacillati</taxon>
        <taxon>Actinomycetota</taxon>
        <taxon>Actinomycetes</taxon>
        <taxon>Kitasatosporales</taxon>
        <taxon>Streptomycetaceae</taxon>
        <taxon>Streptomyces</taxon>
        <taxon>Streptomyces aurantiacus group</taxon>
    </lineage>
</organism>
<accession>A0A101SDK4</accession>
<gene>
    <name evidence="1" type="ORF">AQJ46_12655</name>
</gene>
<dbReference type="RefSeq" id="WP_059205649.1">
    <property type="nucleotide sequence ID" value="NZ_KQ948658.1"/>
</dbReference>
<sequence length="84" mass="8703">MDGGAADEFAQAVALGWVLGDLKPLPGTLSAGLRREVEAEARPVGKELKALPRAEQLSRINAMRAAALSCKGDPFDVLSGGASR</sequence>
<protein>
    <submittedName>
        <fullName evidence="1">Uncharacterized protein</fullName>
    </submittedName>
</protein>
<dbReference type="STRING" id="58343.AQJ46_12655"/>
<dbReference type="AlphaFoldDB" id="A0A101SDK4"/>
<name>A0A101SDK4_9ACTN</name>
<dbReference type="EMBL" id="LMWU01000013">
    <property type="protein sequence ID" value="KUN72309.1"/>
    <property type="molecule type" value="Genomic_DNA"/>
</dbReference>
<evidence type="ECO:0000313" key="1">
    <source>
        <dbReference type="EMBL" id="KUN72309.1"/>
    </source>
</evidence>
<dbReference type="Proteomes" id="UP000053669">
    <property type="component" value="Unassembled WGS sequence"/>
</dbReference>
<evidence type="ECO:0000313" key="2">
    <source>
        <dbReference type="Proteomes" id="UP000053669"/>
    </source>
</evidence>